<dbReference type="AlphaFoldDB" id="A0A9P0E2R7"/>
<comment type="similarity">
    <text evidence="1">Belongs to the FKBP6 family.</text>
</comment>
<dbReference type="GO" id="GO:0005737">
    <property type="term" value="C:cytoplasm"/>
    <property type="evidence" value="ECO:0007669"/>
    <property type="project" value="TreeGrafter"/>
</dbReference>
<dbReference type="InterPro" id="IPR001179">
    <property type="entry name" value="PPIase_FKBP_dom"/>
</dbReference>
<dbReference type="SMART" id="SM00028">
    <property type="entry name" value="TPR"/>
    <property type="match status" value="2"/>
</dbReference>
<keyword evidence="2" id="KW-0677">Repeat</keyword>
<evidence type="ECO:0000313" key="7">
    <source>
        <dbReference type="EMBL" id="CAH1388733.1"/>
    </source>
</evidence>
<evidence type="ECO:0000313" key="8">
    <source>
        <dbReference type="Proteomes" id="UP001152798"/>
    </source>
</evidence>
<reference evidence="7" key="1">
    <citation type="submission" date="2022-01" db="EMBL/GenBank/DDBJ databases">
        <authorList>
            <person name="King R."/>
        </authorList>
    </citation>
    <scope>NUCLEOTIDE SEQUENCE</scope>
</reference>
<name>A0A9P0E2R7_NEZVI</name>
<evidence type="ECO:0000256" key="2">
    <source>
        <dbReference type="ARBA" id="ARBA00022737"/>
    </source>
</evidence>
<keyword evidence="4" id="KW-0697">Rotamase</keyword>
<dbReference type="SUPFAM" id="SSF54534">
    <property type="entry name" value="FKBP-like"/>
    <property type="match status" value="1"/>
</dbReference>
<accession>A0A9P0E2R7</accession>
<dbReference type="GO" id="GO:0007283">
    <property type="term" value="P:spermatogenesis"/>
    <property type="evidence" value="ECO:0007669"/>
    <property type="project" value="TreeGrafter"/>
</dbReference>
<feature type="domain" description="PPIase FKBP-type" evidence="6">
    <location>
        <begin position="114"/>
        <end position="203"/>
    </location>
</feature>
<evidence type="ECO:0000256" key="4">
    <source>
        <dbReference type="PROSITE-ProRule" id="PRU00277"/>
    </source>
</evidence>
<proteinExistence type="inferred from homology"/>
<dbReference type="Gene3D" id="3.10.50.40">
    <property type="match status" value="1"/>
</dbReference>
<dbReference type="Proteomes" id="UP001152798">
    <property type="component" value="Chromosome 1"/>
</dbReference>
<evidence type="ECO:0000256" key="5">
    <source>
        <dbReference type="PROSITE-ProRule" id="PRU00339"/>
    </source>
</evidence>
<dbReference type="EMBL" id="OV725077">
    <property type="protein sequence ID" value="CAH1388733.1"/>
    <property type="molecule type" value="Genomic_DNA"/>
</dbReference>
<dbReference type="GO" id="GO:0034587">
    <property type="term" value="P:piRNA processing"/>
    <property type="evidence" value="ECO:0007669"/>
    <property type="project" value="TreeGrafter"/>
</dbReference>
<dbReference type="OrthoDB" id="8116123at2759"/>
<dbReference type="PROSITE" id="PS50293">
    <property type="entry name" value="TPR_REGION"/>
    <property type="match status" value="1"/>
</dbReference>
<dbReference type="Pfam" id="PF00254">
    <property type="entry name" value="FKBP_C"/>
    <property type="match status" value="1"/>
</dbReference>
<sequence length="456" mass="52599">MDVIENNMKSFNFGATSRLKDGIVLKDLVKNNAAEFTLDVSEGIKDELDDFEMSPFDYEDFSSFNNSNDYKEALGDLSKIQFDQLKKKMTNVVDDGDIKKMVLRSGRGEVIPSDAVVYFHYKCHLEMQDVPFDSSYERNKPLRIQMGIGALYPGFEYSLLSMKLNERSIFLVSPKYGFGEMGCPPRIPPNATLLLEIELLKIFDSNEINAIDAPLEEKDSFSKVFSRAKEYLAIANNHHVKGELIPAINKFKKAENILLSCKMCSDEEENLCRKLLFKIYLNMCVCYNNPKLNSPERVCIAAREALYIYPEKARQSAKLYFHMGKAQLTFQDFDRASNHFKKALSIEPNNKDIKEFITEVERKRQKYLQHERLSYQKVFQSHKPVPKDVEPNIIFEKTFRKQLAEIINKNIDKVQLPVGLTSKEKNLCREISEQYGLHYEEIIIGGKKTVYVTAKD</sequence>
<dbReference type="SUPFAM" id="SSF48452">
    <property type="entry name" value="TPR-like"/>
    <property type="match status" value="1"/>
</dbReference>
<dbReference type="GO" id="GO:0003755">
    <property type="term" value="F:peptidyl-prolyl cis-trans isomerase activity"/>
    <property type="evidence" value="ECO:0007669"/>
    <property type="project" value="UniProtKB-KW"/>
</dbReference>
<dbReference type="EC" id="5.2.1.8" evidence="4"/>
<dbReference type="PANTHER" id="PTHR46674:SF1">
    <property type="entry name" value="INACTIVE PEPTIDYL-PROLYL CIS-TRANS ISOMERASE FKBP6"/>
    <property type="match status" value="1"/>
</dbReference>
<dbReference type="InterPro" id="IPR042282">
    <property type="entry name" value="FKBP6/shu"/>
</dbReference>
<evidence type="ECO:0000256" key="3">
    <source>
        <dbReference type="ARBA" id="ARBA00022803"/>
    </source>
</evidence>
<evidence type="ECO:0000259" key="6">
    <source>
        <dbReference type="PROSITE" id="PS50059"/>
    </source>
</evidence>
<feature type="repeat" description="TPR" evidence="5">
    <location>
        <begin position="317"/>
        <end position="350"/>
    </location>
</feature>
<comment type="catalytic activity">
    <reaction evidence="4">
        <text>[protein]-peptidylproline (omega=180) = [protein]-peptidylproline (omega=0)</text>
        <dbReference type="Rhea" id="RHEA:16237"/>
        <dbReference type="Rhea" id="RHEA-COMP:10747"/>
        <dbReference type="Rhea" id="RHEA-COMP:10748"/>
        <dbReference type="ChEBI" id="CHEBI:83833"/>
        <dbReference type="ChEBI" id="CHEBI:83834"/>
        <dbReference type="EC" id="5.2.1.8"/>
    </reaction>
</comment>
<dbReference type="Gene3D" id="1.25.40.10">
    <property type="entry name" value="Tetratricopeptide repeat domain"/>
    <property type="match status" value="1"/>
</dbReference>
<dbReference type="PROSITE" id="PS50059">
    <property type="entry name" value="FKBP_PPIASE"/>
    <property type="match status" value="1"/>
</dbReference>
<keyword evidence="4" id="KW-0413">Isomerase</keyword>
<gene>
    <name evidence="7" type="ORF">NEZAVI_LOCUS294</name>
</gene>
<dbReference type="GO" id="GO:0051879">
    <property type="term" value="F:Hsp90 protein binding"/>
    <property type="evidence" value="ECO:0007669"/>
    <property type="project" value="TreeGrafter"/>
</dbReference>
<dbReference type="InterPro" id="IPR046357">
    <property type="entry name" value="PPIase_dom_sf"/>
</dbReference>
<keyword evidence="8" id="KW-1185">Reference proteome</keyword>
<evidence type="ECO:0000256" key="1">
    <source>
        <dbReference type="ARBA" id="ARBA00009648"/>
    </source>
</evidence>
<dbReference type="PANTHER" id="PTHR46674">
    <property type="entry name" value="INACTIVE PEPTIDYL-PROLYL CIS-TRANS ISOMERASE FKBP6"/>
    <property type="match status" value="1"/>
</dbReference>
<dbReference type="InterPro" id="IPR011990">
    <property type="entry name" value="TPR-like_helical_dom_sf"/>
</dbReference>
<dbReference type="PROSITE" id="PS50005">
    <property type="entry name" value="TPR"/>
    <property type="match status" value="1"/>
</dbReference>
<protein>
    <recommendedName>
        <fullName evidence="4">peptidylprolyl isomerase</fullName>
        <ecNumber evidence="4">5.2.1.8</ecNumber>
    </recommendedName>
</protein>
<dbReference type="InterPro" id="IPR019734">
    <property type="entry name" value="TPR_rpt"/>
</dbReference>
<keyword evidence="3 5" id="KW-0802">TPR repeat</keyword>
<organism evidence="7 8">
    <name type="scientific">Nezara viridula</name>
    <name type="common">Southern green stink bug</name>
    <name type="synonym">Cimex viridulus</name>
    <dbReference type="NCBI Taxonomy" id="85310"/>
    <lineage>
        <taxon>Eukaryota</taxon>
        <taxon>Metazoa</taxon>
        <taxon>Ecdysozoa</taxon>
        <taxon>Arthropoda</taxon>
        <taxon>Hexapoda</taxon>
        <taxon>Insecta</taxon>
        <taxon>Pterygota</taxon>
        <taxon>Neoptera</taxon>
        <taxon>Paraneoptera</taxon>
        <taxon>Hemiptera</taxon>
        <taxon>Heteroptera</taxon>
        <taxon>Panheteroptera</taxon>
        <taxon>Pentatomomorpha</taxon>
        <taxon>Pentatomoidea</taxon>
        <taxon>Pentatomidae</taxon>
        <taxon>Pentatominae</taxon>
        <taxon>Nezara</taxon>
    </lineage>
</organism>